<keyword evidence="5" id="KW-1185">Reference proteome</keyword>
<evidence type="ECO:0000256" key="2">
    <source>
        <dbReference type="SAM" id="SignalP"/>
    </source>
</evidence>
<dbReference type="Gene3D" id="2.60.40.1220">
    <property type="match status" value="1"/>
</dbReference>
<dbReference type="EMBL" id="SMCO01000015">
    <property type="protein sequence ID" value="TCV83394.1"/>
    <property type="molecule type" value="Genomic_DNA"/>
</dbReference>
<evidence type="ECO:0000256" key="1">
    <source>
        <dbReference type="ARBA" id="ARBA00022729"/>
    </source>
</evidence>
<feature type="signal peptide" evidence="2">
    <location>
        <begin position="1"/>
        <end position="21"/>
    </location>
</feature>
<keyword evidence="1 2" id="KW-0732">Signal</keyword>
<feature type="chain" id="PRO_5020725389" evidence="2">
    <location>
        <begin position="22"/>
        <end position="512"/>
    </location>
</feature>
<dbReference type="NCBIfam" id="NF041766">
    <property type="entry name" value="choice_anch_U"/>
    <property type="match status" value="1"/>
</dbReference>
<proteinExistence type="predicted"/>
<dbReference type="InterPro" id="IPR032812">
    <property type="entry name" value="SbsA_Ig"/>
</dbReference>
<accession>A0A4R3XZU0</accession>
<dbReference type="InterPro" id="IPR053784">
    <property type="entry name" value="Choice_anch_U_dom"/>
</dbReference>
<dbReference type="NCBIfam" id="NF033191">
    <property type="entry name" value="JDVT-CTERM"/>
    <property type="match status" value="1"/>
</dbReference>
<sequence>MKKTLISLSLTALFSAGMAQAVGYTPTVTTVGNNFTMVSAANGLTGGTNDVTFTWDGTYRGAVVTDGSNNATLSSPTAFAGKKWTAHHVNVYGPGTYTFNTGCASGGVASTTFNPSCGTGPSYTLTVPAGKVGAHMLFDWSTSTDIDVVLVWEMNNSWAGTGTASAFNAGGTNTVNTVWNGVSADADGDGWNGAKMIDGPFVGQSANFSVNGISSATPVVSTNNPTGASVGTGATVVVDFNQAMNPATLTTTSFTVKAGGVGATVCGGAIVASNSNKTFTCTPTALAASTAYTATITTAATSAAGFTLATNYTWNFTTGAAASTLALSATGTAGTTTVTIPGGNGSLASVGLLNASQVNATPPAGLTFNEGLVNYKITGVGAGSTVPVTITFPASIVGKTLYKVNSSAVTPVYTAIPEAAFTRNGNGTTITMNVTDCTVGPCAGYDTNATAGIIEDPIGAGAPVAAATVSTLSSPGASGGGCTINHEKSDLSLIVVLFASLGYLSWRRKANN</sequence>
<dbReference type="Proteomes" id="UP000295367">
    <property type="component" value="Unassembled WGS sequence"/>
</dbReference>
<evidence type="ECO:0000259" key="3">
    <source>
        <dbReference type="Pfam" id="PF13205"/>
    </source>
</evidence>
<dbReference type="RefSeq" id="WP_124947189.1">
    <property type="nucleotide sequence ID" value="NZ_BHVT01000069.1"/>
</dbReference>
<dbReference type="Pfam" id="PF13205">
    <property type="entry name" value="Big_5"/>
    <property type="match status" value="1"/>
</dbReference>
<dbReference type="AlphaFoldDB" id="A0A4R3XZU0"/>
<organism evidence="4 5">
    <name type="scientific">Sulfurirhabdus autotrophica</name>
    <dbReference type="NCBI Taxonomy" id="1706046"/>
    <lineage>
        <taxon>Bacteria</taxon>
        <taxon>Pseudomonadati</taxon>
        <taxon>Pseudomonadota</taxon>
        <taxon>Betaproteobacteria</taxon>
        <taxon>Nitrosomonadales</taxon>
        <taxon>Sulfuricellaceae</taxon>
        <taxon>Sulfurirhabdus</taxon>
    </lineage>
</organism>
<dbReference type="InterPro" id="IPR014755">
    <property type="entry name" value="Cu-Rt/internalin_Ig-like"/>
</dbReference>
<evidence type="ECO:0000313" key="4">
    <source>
        <dbReference type="EMBL" id="TCV83394.1"/>
    </source>
</evidence>
<gene>
    <name evidence="4" type="ORF">EDC63_11519</name>
</gene>
<protein>
    <submittedName>
        <fullName evidence="4">Ig-like domain-containing protein</fullName>
    </submittedName>
</protein>
<name>A0A4R3XZU0_9PROT</name>
<evidence type="ECO:0000313" key="5">
    <source>
        <dbReference type="Proteomes" id="UP000295367"/>
    </source>
</evidence>
<comment type="caution">
    <text evidence="4">The sequence shown here is derived from an EMBL/GenBank/DDBJ whole genome shotgun (WGS) entry which is preliminary data.</text>
</comment>
<reference evidence="4 5" key="1">
    <citation type="submission" date="2019-03" db="EMBL/GenBank/DDBJ databases">
        <title>Genomic Encyclopedia of Type Strains, Phase IV (KMG-IV): sequencing the most valuable type-strain genomes for metagenomic binning, comparative biology and taxonomic classification.</title>
        <authorList>
            <person name="Goeker M."/>
        </authorList>
    </citation>
    <scope>NUCLEOTIDE SEQUENCE [LARGE SCALE GENOMIC DNA]</scope>
    <source>
        <strain evidence="4 5">DSM 100309</strain>
    </source>
</reference>
<feature type="domain" description="SbsA Ig-like" evidence="3">
    <location>
        <begin position="217"/>
        <end position="318"/>
    </location>
</feature>
<dbReference type="OrthoDB" id="5762010at2"/>